<name>B4JCP4_DROGR</name>
<dbReference type="HOGENOM" id="CLU_3052484_0_0_1"/>
<dbReference type="PhylomeDB" id="B4JCP4"/>
<evidence type="ECO:0000313" key="2">
    <source>
        <dbReference type="Proteomes" id="UP000001070"/>
    </source>
</evidence>
<reference evidence="1 2" key="1">
    <citation type="journal article" date="2007" name="Nature">
        <title>Evolution of genes and genomes on the Drosophila phylogeny.</title>
        <authorList>
            <consortium name="Drosophila 12 Genomes Consortium"/>
            <person name="Clark A.G."/>
            <person name="Eisen M.B."/>
            <person name="Smith D.R."/>
            <person name="Bergman C.M."/>
            <person name="Oliver B."/>
            <person name="Markow T.A."/>
            <person name="Kaufman T.C."/>
            <person name="Kellis M."/>
            <person name="Gelbart W."/>
            <person name="Iyer V.N."/>
            <person name="Pollard D.A."/>
            <person name="Sackton T.B."/>
            <person name="Larracuente A.M."/>
            <person name="Singh N.D."/>
            <person name="Abad J.P."/>
            <person name="Abt D.N."/>
            <person name="Adryan B."/>
            <person name="Aguade M."/>
            <person name="Akashi H."/>
            <person name="Anderson W.W."/>
            <person name="Aquadro C.F."/>
            <person name="Ardell D.H."/>
            <person name="Arguello R."/>
            <person name="Artieri C.G."/>
            <person name="Barbash D.A."/>
            <person name="Barker D."/>
            <person name="Barsanti P."/>
            <person name="Batterham P."/>
            <person name="Batzoglou S."/>
            <person name="Begun D."/>
            <person name="Bhutkar A."/>
            <person name="Blanco E."/>
            <person name="Bosak S.A."/>
            <person name="Bradley R.K."/>
            <person name="Brand A.D."/>
            <person name="Brent M.R."/>
            <person name="Brooks A.N."/>
            <person name="Brown R.H."/>
            <person name="Butlin R.K."/>
            <person name="Caggese C."/>
            <person name="Calvi B.R."/>
            <person name="Bernardo de Carvalho A."/>
            <person name="Caspi A."/>
            <person name="Castrezana S."/>
            <person name="Celniker S.E."/>
            <person name="Chang J.L."/>
            <person name="Chapple C."/>
            <person name="Chatterji S."/>
            <person name="Chinwalla A."/>
            <person name="Civetta A."/>
            <person name="Clifton S.W."/>
            <person name="Comeron J.M."/>
            <person name="Costello J.C."/>
            <person name="Coyne J.A."/>
            <person name="Daub J."/>
            <person name="David R.G."/>
            <person name="Delcher A.L."/>
            <person name="Delehaunty K."/>
            <person name="Do C.B."/>
            <person name="Ebling H."/>
            <person name="Edwards K."/>
            <person name="Eickbush T."/>
            <person name="Evans J.D."/>
            <person name="Filipski A."/>
            <person name="Findeiss S."/>
            <person name="Freyhult E."/>
            <person name="Fulton L."/>
            <person name="Fulton R."/>
            <person name="Garcia A.C."/>
            <person name="Gardiner A."/>
            <person name="Garfield D.A."/>
            <person name="Garvin B.E."/>
            <person name="Gibson G."/>
            <person name="Gilbert D."/>
            <person name="Gnerre S."/>
            <person name="Godfrey J."/>
            <person name="Good R."/>
            <person name="Gotea V."/>
            <person name="Gravely B."/>
            <person name="Greenberg A.J."/>
            <person name="Griffiths-Jones S."/>
            <person name="Gross S."/>
            <person name="Guigo R."/>
            <person name="Gustafson E.A."/>
            <person name="Haerty W."/>
            <person name="Hahn M.W."/>
            <person name="Halligan D.L."/>
            <person name="Halpern A.L."/>
            <person name="Halter G.M."/>
            <person name="Han M.V."/>
            <person name="Heger A."/>
            <person name="Hillier L."/>
            <person name="Hinrichs A.S."/>
            <person name="Holmes I."/>
            <person name="Hoskins R.A."/>
            <person name="Hubisz M.J."/>
            <person name="Hultmark D."/>
            <person name="Huntley M.A."/>
            <person name="Jaffe D.B."/>
            <person name="Jagadeeshan S."/>
            <person name="Jeck W.R."/>
            <person name="Johnson J."/>
            <person name="Jones C.D."/>
            <person name="Jordan W.C."/>
            <person name="Karpen G.H."/>
            <person name="Kataoka E."/>
            <person name="Keightley P.D."/>
            <person name="Kheradpour P."/>
            <person name="Kirkness E.F."/>
            <person name="Koerich L.B."/>
            <person name="Kristiansen K."/>
            <person name="Kudrna D."/>
            <person name="Kulathinal R.J."/>
            <person name="Kumar S."/>
            <person name="Kwok R."/>
            <person name="Lander E."/>
            <person name="Langley C.H."/>
            <person name="Lapoint R."/>
            <person name="Lazzaro B.P."/>
            <person name="Lee S.J."/>
            <person name="Levesque L."/>
            <person name="Li R."/>
            <person name="Lin C.F."/>
            <person name="Lin M.F."/>
            <person name="Lindblad-Toh K."/>
            <person name="Llopart A."/>
            <person name="Long M."/>
            <person name="Low L."/>
            <person name="Lozovsky E."/>
            <person name="Lu J."/>
            <person name="Luo M."/>
            <person name="Machado C.A."/>
            <person name="Makalowski W."/>
            <person name="Marzo M."/>
            <person name="Matsuda M."/>
            <person name="Matzkin L."/>
            <person name="McAllister B."/>
            <person name="McBride C.S."/>
            <person name="McKernan B."/>
            <person name="McKernan K."/>
            <person name="Mendez-Lago M."/>
            <person name="Minx P."/>
            <person name="Mollenhauer M.U."/>
            <person name="Montooth K."/>
            <person name="Mount S.M."/>
            <person name="Mu X."/>
            <person name="Myers E."/>
            <person name="Negre B."/>
            <person name="Newfeld S."/>
            <person name="Nielsen R."/>
            <person name="Noor M.A."/>
            <person name="O'Grady P."/>
            <person name="Pachter L."/>
            <person name="Papaceit M."/>
            <person name="Parisi M.J."/>
            <person name="Parisi M."/>
            <person name="Parts L."/>
            <person name="Pedersen J.S."/>
            <person name="Pesole G."/>
            <person name="Phillippy A.M."/>
            <person name="Ponting C.P."/>
            <person name="Pop M."/>
            <person name="Porcelli D."/>
            <person name="Powell J.R."/>
            <person name="Prohaska S."/>
            <person name="Pruitt K."/>
            <person name="Puig M."/>
            <person name="Quesneville H."/>
            <person name="Ram K.R."/>
            <person name="Rand D."/>
            <person name="Rasmussen M.D."/>
            <person name="Reed L.K."/>
            <person name="Reenan R."/>
            <person name="Reily A."/>
            <person name="Remington K.A."/>
            <person name="Rieger T.T."/>
            <person name="Ritchie M.G."/>
            <person name="Robin C."/>
            <person name="Rogers Y.H."/>
            <person name="Rohde C."/>
            <person name="Rozas J."/>
            <person name="Rubenfield M.J."/>
            <person name="Ruiz A."/>
            <person name="Russo S."/>
            <person name="Salzberg S.L."/>
            <person name="Sanchez-Gracia A."/>
            <person name="Saranga D.J."/>
            <person name="Sato H."/>
            <person name="Schaeffer S.W."/>
            <person name="Schatz M.C."/>
            <person name="Schlenke T."/>
            <person name="Schwartz R."/>
            <person name="Segarra C."/>
            <person name="Singh R.S."/>
            <person name="Sirot L."/>
            <person name="Sirota M."/>
            <person name="Sisneros N.B."/>
            <person name="Smith C.D."/>
            <person name="Smith T.F."/>
            <person name="Spieth J."/>
            <person name="Stage D.E."/>
            <person name="Stark A."/>
            <person name="Stephan W."/>
            <person name="Strausberg R.L."/>
            <person name="Strempel S."/>
            <person name="Sturgill D."/>
            <person name="Sutton G."/>
            <person name="Sutton G.G."/>
            <person name="Tao W."/>
            <person name="Teichmann S."/>
            <person name="Tobari Y.N."/>
            <person name="Tomimura Y."/>
            <person name="Tsolas J.M."/>
            <person name="Valente V.L."/>
            <person name="Venter E."/>
            <person name="Venter J.C."/>
            <person name="Vicario S."/>
            <person name="Vieira F.G."/>
            <person name="Vilella A.J."/>
            <person name="Villasante A."/>
            <person name="Walenz B."/>
            <person name="Wang J."/>
            <person name="Wasserman M."/>
            <person name="Watts T."/>
            <person name="Wilson D."/>
            <person name="Wilson R.K."/>
            <person name="Wing R.A."/>
            <person name="Wolfner M.F."/>
            <person name="Wong A."/>
            <person name="Wong G.K."/>
            <person name="Wu C.I."/>
            <person name="Wu G."/>
            <person name="Yamamoto D."/>
            <person name="Yang H.P."/>
            <person name="Yang S.P."/>
            <person name="Yorke J.A."/>
            <person name="Yoshida K."/>
            <person name="Zdobnov E."/>
            <person name="Zhang P."/>
            <person name="Zhang Y."/>
            <person name="Zimin A.V."/>
            <person name="Baldwin J."/>
            <person name="Abdouelleil A."/>
            <person name="Abdulkadir J."/>
            <person name="Abebe A."/>
            <person name="Abera B."/>
            <person name="Abreu J."/>
            <person name="Acer S.C."/>
            <person name="Aftuck L."/>
            <person name="Alexander A."/>
            <person name="An P."/>
            <person name="Anderson E."/>
            <person name="Anderson S."/>
            <person name="Arachi H."/>
            <person name="Azer M."/>
            <person name="Bachantsang P."/>
            <person name="Barry A."/>
            <person name="Bayul T."/>
            <person name="Berlin A."/>
            <person name="Bessette D."/>
            <person name="Bloom T."/>
            <person name="Blye J."/>
            <person name="Boguslavskiy L."/>
            <person name="Bonnet C."/>
            <person name="Boukhgalter B."/>
            <person name="Bourzgui I."/>
            <person name="Brown A."/>
            <person name="Cahill P."/>
            <person name="Channer S."/>
            <person name="Cheshatsang Y."/>
            <person name="Chuda L."/>
            <person name="Citroen M."/>
            <person name="Collymore A."/>
            <person name="Cooke P."/>
            <person name="Costello M."/>
            <person name="D'Aco K."/>
            <person name="Daza R."/>
            <person name="De Haan G."/>
            <person name="DeGray S."/>
            <person name="DeMaso C."/>
            <person name="Dhargay N."/>
            <person name="Dooley K."/>
            <person name="Dooley E."/>
            <person name="Doricent M."/>
            <person name="Dorje P."/>
            <person name="Dorjee K."/>
            <person name="Dupes A."/>
            <person name="Elong R."/>
            <person name="Falk J."/>
            <person name="Farina A."/>
            <person name="Faro S."/>
            <person name="Ferguson D."/>
            <person name="Fisher S."/>
            <person name="Foley C.D."/>
            <person name="Franke A."/>
            <person name="Friedrich D."/>
            <person name="Gadbois L."/>
            <person name="Gearin G."/>
            <person name="Gearin C.R."/>
            <person name="Giannoukos G."/>
            <person name="Goode T."/>
            <person name="Graham J."/>
            <person name="Grandbois E."/>
            <person name="Grewal S."/>
            <person name="Gyaltsen K."/>
            <person name="Hafez N."/>
            <person name="Hagos B."/>
            <person name="Hall J."/>
            <person name="Henson C."/>
            <person name="Hollinger A."/>
            <person name="Honan T."/>
            <person name="Huard M.D."/>
            <person name="Hughes L."/>
            <person name="Hurhula B."/>
            <person name="Husby M.E."/>
            <person name="Kamat A."/>
            <person name="Kanga B."/>
            <person name="Kashin S."/>
            <person name="Khazanovich D."/>
            <person name="Kisner P."/>
            <person name="Lance K."/>
            <person name="Lara M."/>
            <person name="Lee W."/>
            <person name="Lennon N."/>
            <person name="Letendre F."/>
            <person name="LeVine R."/>
            <person name="Lipovsky A."/>
            <person name="Liu X."/>
            <person name="Liu J."/>
            <person name="Liu S."/>
            <person name="Lokyitsang T."/>
            <person name="Lokyitsang Y."/>
            <person name="Lubonja R."/>
            <person name="Lui A."/>
            <person name="MacDonald P."/>
            <person name="Magnisalis V."/>
            <person name="Maru K."/>
            <person name="Matthews C."/>
            <person name="McCusker W."/>
            <person name="McDonough S."/>
            <person name="Mehta T."/>
            <person name="Meldrim J."/>
            <person name="Meneus L."/>
            <person name="Mihai O."/>
            <person name="Mihalev A."/>
            <person name="Mihova T."/>
            <person name="Mittelman R."/>
            <person name="Mlenga V."/>
            <person name="Montmayeur A."/>
            <person name="Mulrain L."/>
            <person name="Navidi A."/>
            <person name="Naylor J."/>
            <person name="Negash T."/>
            <person name="Nguyen T."/>
            <person name="Nguyen N."/>
            <person name="Nicol R."/>
            <person name="Norbu C."/>
            <person name="Norbu N."/>
            <person name="Novod N."/>
            <person name="O'Neill B."/>
            <person name="Osman S."/>
            <person name="Markiewicz E."/>
            <person name="Oyono O.L."/>
            <person name="Patti C."/>
            <person name="Phunkhang P."/>
            <person name="Pierre F."/>
            <person name="Priest M."/>
            <person name="Raghuraman S."/>
            <person name="Rege F."/>
            <person name="Reyes R."/>
            <person name="Rise C."/>
            <person name="Rogov P."/>
            <person name="Ross K."/>
            <person name="Ryan E."/>
            <person name="Settipalli S."/>
            <person name="Shea T."/>
            <person name="Sherpa N."/>
            <person name="Shi L."/>
            <person name="Shih D."/>
            <person name="Sparrow T."/>
            <person name="Spaulding J."/>
            <person name="Stalker J."/>
            <person name="Stange-Thomann N."/>
            <person name="Stavropoulos S."/>
            <person name="Stone C."/>
            <person name="Strader C."/>
            <person name="Tesfaye S."/>
            <person name="Thomson T."/>
            <person name="Thoulutsang Y."/>
            <person name="Thoulutsang D."/>
            <person name="Topham K."/>
            <person name="Topping I."/>
            <person name="Tsamla T."/>
            <person name="Vassiliev H."/>
            <person name="Vo A."/>
            <person name="Wangchuk T."/>
            <person name="Wangdi T."/>
            <person name="Weiand M."/>
            <person name="Wilkinson J."/>
            <person name="Wilson A."/>
            <person name="Yadav S."/>
            <person name="Young G."/>
            <person name="Yu Q."/>
            <person name="Zembek L."/>
            <person name="Zhong D."/>
            <person name="Zimmer A."/>
            <person name="Zwirko Z."/>
            <person name="Jaffe D.B."/>
            <person name="Alvarez P."/>
            <person name="Brockman W."/>
            <person name="Butler J."/>
            <person name="Chin C."/>
            <person name="Gnerre S."/>
            <person name="Grabherr M."/>
            <person name="Kleber M."/>
            <person name="Mauceli E."/>
            <person name="MacCallum I."/>
        </authorList>
    </citation>
    <scope>NUCLEOTIDE SEQUENCE [LARGE SCALE GENOMIC DNA]</scope>
    <source>
        <strain evidence="2">Tucson 15287-2541.00</strain>
    </source>
</reference>
<dbReference type="Proteomes" id="UP000001070">
    <property type="component" value="Unassembled WGS sequence"/>
</dbReference>
<accession>B4JCP4</accession>
<dbReference type="eggNOG" id="ENOG502T977">
    <property type="taxonomic scope" value="Eukaryota"/>
</dbReference>
<dbReference type="EMBL" id="CH916368">
    <property type="protein sequence ID" value="EDW04208.1"/>
    <property type="molecule type" value="Genomic_DNA"/>
</dbReference>
<sequence>MLKYPRTSSSTSSGYFDDDEALMNLNPYQTPPTSPQCCVVPQYLERHMVRMFSTEE</sequence>
<dbReference type="OMA" id="IMNPYQT"/>
<organism evidence="2">
    <name type="scientific">Drosophila grimshawi</name>
    <name type="common">Hawaiian fruit fly</name>
    <name type="synonym">Idiomyia grimshawi</name>
    <dbReference type="NCBI Taxonomy" id="7222"/>
    <lineage>
        <taxon>Eukaryota</taxon>
        <taxon>Metazoa</taxon>
        <taxon>Ecdysozoa</taxon>
        <taxon>Arthropoda</taxon>
        <taxon>Hexapoda</taxon>
        <taxon>Insecta</taxon>
        <taxon>Pterygota</taxon>
        <taxon>Neoptera</taxon>
        <taxon>Endopterygota</taxon>
        <taxon>Diptera</taxon>
        <taxon>Brachycera</taxon>
        <taxon>Muscomorpha</taxon>
        <taxon>Ephydroidea</taxon>
        <taxon>Drosophilidae</taxon>
        <taxon>Drosophila</taxon>
        <taxon>Hawaiian Drosophila</taxon>
    </lineage>
</organism>
<dbReference type="InParanoid" id="B4JCP4"/>
<evidence type="ECO:0000313" key="1">
    <source>
        <dbReference type="EMBL" id="EDW04208.1"/>
    </source>
</evidence>
<proteinExistence type="predicted"/>
<keyword evidence="2" id="KW-1185">Reference proteome</keyword>
<protein>
    <submittedName>
        <fullName evidence="1">GH11672</fullName>
    </submittedName>
</protein>
<gene>
    <name evidence="1" type="primary">Dgri\GH11672</name>
    <name evidence="1" type="ORF">Dgri_GH11672</name>
</gene>
<dbReference type="AlphaFoldDB" id="B4JCP4"/>